<sequence length="132" mass="14651">MSRMPVYVVVRTPHSDAGAQWIDGCFFFHFLTGLGRPKSHGHRNPTLPAPISVVPPHLLHCTTQFSSPTVKMLAVKPKPWRSLLGVWGTATAAVRVYAIGRCVFSSQRGTRVLSSPLYRSDFARCCTPQQLF</sequence>
<protein>
    <submittedName>
        <fullName evidence="1">Piso0_004261 protein</fullName>
    </submittedName>
</protein>
<dbReference type="AlphaFoldDB" id="G8YB12"/>
<proteinExistence type="predicted"/>
<keyword evidence="3" id="KW-1185">Reference proteome</keyword>
<reference evidence="1" key="1">
    <citation type="submission" date="2011-10" db="EMBL/GenBank/DDBJ databases">
        <authorList>
            <person name="Genoscope - CEA"/>
        </authorList>
    </citation>
    <scope>NUCLEOTIDE SEQUENCE</scope>
</reference>
<gene>
    <name evidence="1" type="primary">Piso0_004261</name>
    <name evidence="1" type="ORF">GNLVRS01_PISO0K12990g</name>
    <name evidence="2" type="ORF">GNLVRS01_PISO0L12991g</name>
</gene>
<evidence type="ECO:0000313" key="1">
    <source>
        <dbReference type="EMBL" id="CCE83676.1"/>
    </source>
</evidence>
<name>G8YB12_PICSO</name>
<dbReference type="Proteomes" id="UP000005222">
    <property type="component" value="Chromosome L"/>
</dbReference>
<dbReference type="EMBL" id="FO082049">
    <property type="protein sequence ID" value="CCE83676.1"/>
    <property type="molecule type" value="Genomic_DNA"/>
</dbReference>
<dbReference type="Proteomes" id="UP000005222">
    <property type="component" value="Chromosome K"/>
</dbReference>
<evidence type="ECO:0000313" key="3">
    <source>
        <dbReference type="Proteomes" id="UP000005222"/>
    </source>
</evidence>
<dbReference type="EMBL" id="FO082048">
    <property type="protein sequence ID" value="CCE84707.1"/>
    <property type="molecule type" value="Genomic_DNA"/>
</dbReference>
<reference evidence="3" key="2">
    <citation type="journal article" date="2012" name="G3 (Bethesda)">
        <title>Pichia sorbitophila, an interspecies yeast hybrid reveals early steps of genome resolution following polyploidization.</title>
        <authorList>
            <person name="Leh Louis V."/>
            <person name="Despons L."/>
            <person name="Friedrich A."/>
            <person name="Martin T."/>
            <person name="Durrens P."/>
            <person name="Casaregola S."/>
            <person name="Neuveglise C."/>
            <person name="Fairhead C."/>
            <person name="Marck C."/>
            <person name="Cruz J.A."/>
            <person name="Straub M.L."/>
            <person name="Kugler V."/>
            <person name="Sacerdot C."/>
            <person name="Uzunov Z."/>
            <person name="Thierry A."/>
            <person name="Weiss S."/>
            <person name="Bleykasten C."/>
            <person name="De Montigny J."/>
            <person name="Jacques N."/>
            <person name="Jung P."/>
            <person name="Lemaire M."/>
            <person name="Mallet S."/>
            <person name="Morel G."/>
            <person name="Richard G.F."/>
            <person name="Sarkar A."/>
            <person name="Savel G."/>
            <person name="Schacherer J."/>
            <person name="Seret M.L."/>
            <person name="Talla E."/>
            <person name="Samson G."/>
            <person name="Jubin C."/>
            <person name="Poulain J."/>
            <person name="Vacherie B."/>
            <person name="Barbe V."/>
            <person name="Pelletier E."/>
            <person name="Sherman D.J."/>
            <person name="Westhof E."/>
            <person name="Weissenbach J."/>
            <person name="Baret P.V."/>
            <person name="Wincker P."/>
            <person name="Gaillardin C."/>
            <person name="Dujon B."/>
            <person name="Souciet J.L."/>
        </authorList>
    </citation>
    <scope>NUCLEOTIDE SEQUENCE [LARGE SCALE GENOMIC DNA]</scope>
    <source>
        <strain evidence="3">ATCC MYA-4447 / BCRC 22081 / CBS 7064 / NBRC 10061 / NRRL Y-12695</strain>
    </source>
</reference>
<accession>G8YB12</accession>
<dbReference type="InParanoid" id="G8YB12"/>
<evidence type="ECO:0000313" key="2">
    <source>
        <dbReference type="EMBL" id="CCE84707.1"/>
    </source>
</evidence>
<organism evidence="1 3">
    <name type="scientific">Pichia sorbitophila (strain ATCC MYA-4447 / BCRC 22081 / CBS 7064 / NBRC 10061 / NRRL Y-12695)</name>
    <name type="common">Hybrid yeast</name>
    <dbReference type="NCBI Taxonomy" id="559304"/>
    <lineage>
        <taxon>Eukaryota</taxon>
        <taxon>Fungi</taxon>
        <taxon>Dikarya</taxon>
        <taxon>Ascomycota</taxon>
        <taxon>Saccharomycotina</taxon>
        <taxon>Pichiomycetes</taxon>
        <taxon>Debaryomycetaceae</taxon>
        <taxon>Millerozyma</taxon>
    </lineage>
</organism>
<dbReference type="HOGENOM" id="CLU_1917824_0_0_1"/>